<dbReference type="Proteomes" id="UP001501116">
    <property type="component" value="Unassembled WGS sequence"/>
</dbReference>
<proteinExistence type="predicted"/>
<sequence>MVRPDEEEAGVEKVPTKAKATATAMATATADDEYDTVLPGLAEAVTLLSEVTQRMTPVSPVLDAVLRGDVAMDATTLEIVRQAKRSIAATPDAKATSTEERLRAARHHYRAVDDTELQPPGSRRAD</sequence>
<name>A0ABN2SD12_9PSEU</name>
<evidence type="ECO:0000256" key="1">
    <source>
        <dbReference type="SAM" id="MobiDB-lite"/>
    </source>
</evidence>
<gene>
    <name evidence="2" type="ORF">GCM10009754_72180</name>
</gene>
<keyword evidence="3" id="KW-1185">Reference proteome</keyword>
<reference evidence="2 3" key="1">
    <citation type="journal article" date="2019" name="Int. J. Syst. Evol. Microbiol.">
        <title>The Global Catalogue of Microorganisms (GCM) 10K type strain sequencing project: providing services to taxonomists for standard genome sequencing and annotation.</title>
        <authorList>
            <consortium name="The Broad Institute Genomics Platform"/>
            <consortium name="The Broad Institute Genome Sequencing Center for Infectious Disease"/>
            <person name="Wu L."/>
            <person name="Ma J."/>
        </authorList>
    </citation>
    <scope>NUCLEOTIDE SEQUENCE [LARGE SCALE GENOMIC DNA]</scope>
    <source>
        <strain evidence="2 3">JCM 14545</strain>
    </source>
</reference>
<evidence type="ECO:0000313" key="3">
    <source>
        <dbReference type="Proteomes" id="UP001501116"/>
    </source>
</evidence>
<comment type="caution">
    <text evidence="2">The sequence shown here is derived from an EMBL/GenBank/DDBJ whole genome shotgun (WGS) entry which is preliminary data.</text>
</comment>
<protein>
    <submittedName>
        <fullName evidence="2">Uncharacterized protein</fullName>
    </submittedName>
</protein>
<dbReference type="EMBL" id="BAAANN010000040">
    <property type="protein sequence ID" value="GAA1984416.1"/>
    <property type="molecule type" value="Genomic_DNA"/>
</dbReference>
<organism evidence="2 3">
    <name type="scientific">Amycolatopsis minnesotensis</name>
    <dbReference type="NCBI Taxonomy" id="337894"/>
    <lineage>
        <taxon>Bacteria</taxon>
        <taxon>Bacillati</taxon>
        <taxon>Actinomycetota</taxon>
        <taxon>Actinomycetes</taxon>
        <taxon>Pseudonocardiales</taxon>
        <taxon>Pseudonocardiaceae</taxon>
        <taxon>Amycolatopsis</taxon>
    </lineage>
</organism>
<feature type="region of interest" description="Disordered" evidence="1">
    <location>
        <begin position="87"/>
        <end position="126"/>
    </location>
</feature>
<accession>A0ABN2SD12</accession>
<evidence type="ECO:0000313" key="2">
    <source>
        <dbReference type="EMBL" id="GAA1984416.1"/>
    </source>
</evidence>